<feature type="domain" description="Association with the SNF1 complex (ASC)" evidence="2">
    <location>
        <begin position="86"/>
        <end position="181"/>
    </location>
</feature>
<evidence type="ECO:0000313" key="3">
    <source>
        <dbReference type="EMBL" id="VFQ63820.1"/>
    </source>
</evidence>
<dbReference type="InterPro" id="IPR043554">
    <property type="entry name" value="KINB"/>
</dbReference>
<dbReference type="InterPro" id="IPR037256">
    <property type="entry name" value="ASC_dom_sf"/>
</dbReference>
<organism evidence="3 4">
    <name type="scientific">Cuscuta campestris</name>
    <dbReference type="NCBI Taxonomy" id="132261"/>
    <lineage>
        <taxon>Eukaryota</taxon>
        <taxon>Viridiplantae</taxon>
        <taxon>Streptophyta</taxon>
        <taxon>Embryophyta</taxon>
        <taxon>Tracheophyta</taxon>
        <taxon>Spermatophyta</taxon>
        <taxon>Magnoliopsida</taxon>
        <taxon>eudicotyledons</taxon>
        <taxon>Gunneridae</taxon>
        <taxon>Pentapetalae</taxon>
        <taxon>asterids</taxon>
        <taxon>lamiids</taxon>
        <taxon>Solanales</taxon>
        <taxon>Convolvulaceae</taxon>
        <taxon>Cuscuteae</taxon>
        <taxon>Cuscuta</taxon>
        <taxon>Cuscuta subgen. Grammica</taxon>
        <taxon>Cuscuta sect. Cleistogrammica</taxon>
    </lineage>
</organism>
<dbReference type="Proteomes" id="UP000595140">
    <property type="component" value="Unassembled WGS sequence"/>
</dbReference>
<dbReference type="PANTHER" id="PTHR46316:SF5">
    <property type="entry name" value="SNF1-RELATED PROTEIN KINASE REGULATORY SUBUNIT BETA-3"/>
    <property type="match status" value="1"/>
</dbReference>
<comment type="similarity">
    <text evidence="1">Belongs to the 5'-AMP-activated protein kinase beta subunit family.</text>
</comment>
<accession>A0A484KEM0</accession>
<name>A0A484KEM0_9ASTE</name>
<dbReference type="Pfam" id="PF04739">
    <property type="entry name" value="AMPKBI"/>
    <property type="match status" value="1"/>
</dbReference>
<evidence type="ECO:0000313" key="4">
    <source>
        <dbReference type="Proteomes" id="UP000595140"/>
    </source>
</evidence>
<evidence type="ECO:0000259" key="2">
    <source>
        <dbReference type="SMART" id="SM01010"/>
    </source>
</evidence>
<dbReference type="Gene3D" id="6.20.250.60">
    <property type="match status" value="1"/>
</dbReference>
<reference evidence="3 4" key="1">
    <citation type="submission" date="2018-04" db="EMBL/GenBank/DDBJ databases">
        <authorList>
            <person name="Vogel A."/>
        </authorList>
    </citation>
    <scope>NUCLEOTIDE SEQUENCE [LARGE SCALE GENOMIC DNA]</scope>
</reference>
<dbReference type="SUPFAM" id="SSF160219">
    <property type="entry name" value="AMPKBI-like"/>
    <property type="match status" value="1"/>
</dbReference>
<dbReference type="OrthoDB" id="1291590at2759"/>
<evidence type="ECO:0000256" key="1">
    <source>
        <dbReference type="ARBA" id="ARBA00010926"/>
    </source>
</evidence>
<dbReference type="InterPro" id="IPR006828">
    <property type="entry name" value="ASC_dom"/>
</dbReference>
<dbReference type="GO" id="GO:0005737">
    <property type="term" value="C:cytoplasm"/>
    <property type="evidence" value="ECO:0007669"/>
    <property type="project" value="UniProtKB-ARBA"/>
</dbReference>
<proteinExistence type="inferred from homology"/>
<dbReference type="PANTHER" id="PTHR46316">
    <property type="entry name" value="SNF1-RELATED PROTEIN KINASE REGULATORY SUBUNIT BETA-1"/>
    <property type="match status" value="1"/>
</dbReference>
<sequence>MELISDGVGHRPSRVVRCLLHLFCAFSAFISKGRWLLPHSLPLFYPFKDNNICFQALIISLVFIKMNNQQQAGNEYEPVVPGFETPPSPDSSYNNVFFITEEEEKQGPPRLPPHLNTCVLNQISTRGGDASSSSPPNPVVLNHMYTDAYTGGRHFPLEAVAVSTTQRLGSQYVTAVLYKPAPQR</sequence>
<dbReference type="EMBL" id="OOIL02000336">
    <property type="protein sequence ID" value="VFQ63820.1"/>
    <property type="molecule type" value="Genomic_DNA"/>
</dbReference>
<gene>
    <name evidence="3" type="ORF">CCAM_LOCUS5596</name>
</gene>
<dbReference type="SMART" id="SM01010">
    <property type="entry name" value="AMPKBI"/>
    <property type="match status" value="1"/>
</dbReference>
<dbReference type="AlphaFoldDB" id="A0A484KEM0"/>
<protein>
    <recommendedName>
        <fullName evidence="2">Association with the SNF1 complex (ASC) domain-containing protein</fullName>
    </recommendedName>
</protein>
<keyword evidence="4" id="KW-1185">Reference proteome</keyword>